<reference evidence="1 2" key="1">
    <citation type="submission" date="2023-07" db="EMBL/GenBank/DDBJ databases">
        <title>Genomic Encyclopedia of Type Strains, Phase IV (KMG-IV): sequencing the most valuable type-strain genomes for metagenomic binning, comparative biology and taxonomic classification.</title>
        <authorList>
            <person name="Goeker M."/>
        </authorList>
    </citation>
    <scope>NUCLEOTIDE SEQUENCE [LARGE SCALE GENOMIC DNA]</scope>
    <source>
        <strain evidence="1 2">DSM 12396</strain>
    </source>
</reference>
<dbReference type="Proteomes" id="UP001225644">
    <property type="component" value="Unassembled WGS sequence"/>
</dbReference>
<sequence>MEERVVSEREFINYFKGLGGYCTYHDSLRTVQNLLQILSSSFGIDAQQLSSLLPESVRIMFNKGLAEQPLSSQFTANFSSREIFEKALLTLFGTLKEKCASKAAQWRALLPAELKELWDKSRTIDQLQEAGQCL</sequence>
<evidence type="ECO:0000313" key="2">
    <source>
        <dbReference type="Proteomes" id="UP001225644"/>
    </source>
</evidence>
<accession>A0ABU0B4Z6</accession>
<evidence type="ECO:0008006" key="3">
    <source>
        <dbReference type="Google" id="ProtNLM"/>
    </source>
</evidence>
<organism evidence="1 2">
    <name type="scientific">Desulfofundulus luciae</name>
    <dbReference type="NCBI Taxonomy" id="74702"/>
    <lineage>
        <taxon>Bacteria</taxon>
        <taxon>Bacillati</taxon>
        <taxon>Bacillota</taxon>
        <taxon>Clostridia</taxon>
        <taxon>Eubacteriales</taxon>
        <taxon>Peptococcaceae</taxon>
        <taxon>Desulfofundulus</taxon>
    </lineage>
</organism>
<dbReference type="RefSeq" id="WP_307403782.1">
    <property type="nucleotide sequence ID" value="NZ_JAUSUX010000043.1"/>
</dbReference>
<comment type="caution">
    <text evidence="1">The sequence shown here is derived from an EMBL/GenBank/DDBJ whole genome shotgun (WGS) entry which is preliminary data.</text>
</comment>
<name>A0ABU0B4Z6_9FIRM</name>
<protein>
    <recommendedName>
        <fullName evidence="3">DUF2267 domain-containing protein</fullName>
    </recommendedName>
</protein>
<evidence type="ECO:0000313" key="1">
    <source>
        <dbReference type="EMBL" id="MDQ0287787.1"/>
    </source>
</evidence>
<keyword evidence="2" id="KW-1185">Reference proteome</keyword>
<dbReference type="EMBL" id="JAUSUX010000043">
    <property type="protein sequence ID" value="MDQ0287787.1"/>
    <property type="molecule type" value="Genomic_DNA"/>
</dbReference>
<gene>
    <name evidence="1" type="ORF">J2Z49_002920</name>
</gene>
<proteinExistence type="predicted"/>